<dbReference type="InterPro" id="IPR042089">
    <property type="entry name" value="Peptidase_M13_dom_2"/>
</dbReference>
<accession>A0ABZ2RMV0</accession>
<evidence type="ECO:0000259" key="9">
    <source>
        <dbReference type="Pfam" id="PF05649"/>
    </source>
</evidence>
<dbReference type="PROSITE" id="PS51885">
    <property type="entry name" value="NEPRILYSIN"/>
    <property type="match status" value="1"/>
</dbReference>
<dbReference type="Pfam" id="PF05649">
    <property type="entry name" value="Peptidase_M13_N"/>
    <property type="match status" value="1"/>
</dbReference>
<dbReference type="InterPro" id="IPR008753">
    <property type="entry name" value="Peptidase_M13_N"/>
</dbReference>
<keyword evidence="11" id="KW-1185">Reference proteome</keyword>
<dbReference type="Proteomes" id="UP001460679">
    <property type="component" value="Chromosome"/>
</dbReference>
<keyword evidence="7" id="KW-0482">Metalloprotease</keyword>
<dbReference type="Gene3D" id="1.10.1380.10">
    <property type="entry name" value="Neutral endopeptidase , domain2"/>
    <property type="match status" value="1"/>
</dbReference>
<dbReference type="SUPFAM" id="SSF55486">
    <property type="entry name" value="Metalloproteases ('zincins'), catalytic domain"/>
    <property type="match status" value="1"/>
</dbReference>
<keyword evidence="6" id="KW-0862">Zinc</keyword>
<sequence length="635" mass="73635">MDKNKLKQDFYDEVNREWLATATIPADRTSNGSFYEIHDKIEELSKQLFNEWATDDSKIPNDEKIQQFIKFYRMSMDWNKRNELGVEPIYKLINEIEQVNSFGSLFADYKKYNLLGLYTPIEYGVDRDFEDSTKQVLFVSHPELLLNIKTLYDDKERKQKLYDVFRSMSVKLLTKIGKTEEQANKLVDLALDWDQKLLPLTMSPEYSAEYTNLYNPTDVEKLNSYSKQVNFQDLAHQLVEKPVKNLVVTYPEFFEKIDTLISDENFASYKAMMLILALRKYSRYLDDETRKIGGELGRAISGIKEPESPERFALLTSLSPFQMIFGLYYAKTYFGPKAKADVERLVKNMIEIYKQRLNKNDWLSRATIDMAIKKLDYMTVSVGYPDEIESYYDSMITKTYEEGSNVLENILEFDKLRIEYSLSKFGEPVNNKLWSMSPSEVNAYFSPVENKIVFPAAILQKPFYSLDQSSSKNYGGIGAVIAHEISHGFDNNGAKFDEKGNMKNWWTEEDFKNFELKAQKMIEQFDGVMTEVGPCNGKLVVSENIADNGGVACAYEAAKLEKDFNAKDFMINFATIWKSIYLPETSKNLLLHDVHAPTKLRANIQIANMDDFYTEFDVTENDAMYIAPEKRVKIW</sequence>
<evidence type="ECO:0000313" key="11">
    <source>
        <dbReference type="Proteomes" id="UP001460679"/>
    </source>
</evidence>
<evidence type="ECO:0000256" key="4">
    <source>
        <dbReference type="ARBA" id="ARBA00022723"/>
    </source>
</evidence>
<dbReference type="PANTHER" id="PTHR11733:SF167">
    <property type="entry name" value="FI17812P1-RELATED"/>
    <property type="match status" value="1"/>
</dbReference>
<evidence type="ECO:0000259" key="8">
    <source>
        <dbReference type="Pfam" id="PF01431"/>
    </source>
</evidence>
<evidence type="ECO:0000313" key="10">
    <source>
        <dbReference type="EMBL" id="WXL28336.1"/>
    </source>
</evidence>
<dbReference type="CDD" id="cd08662">
    <property type="entry name" value="M13"/>
    <property type="match status" value="1"/>
</dbReference>
<name>A0ABZ2RMV0_9BACT</name>
<dbReference type="EC" id="3.4.24.-" evidence="10"/>
<evidence type="ECO:0000256" key="3">
    <source>
        <dbReference type="ARBA" id="ARBA00022670"/>
    </source>
</evidence>
<dbReference type="InterPro" id="IPR018497">
    <property type="entry name" value="Peptidase_M13_C"/>
</dbReference>
<keyword evidence="5 10" id="KW-0378">Hydrolase</keyword>
<evidence type="ECO:0000256" key="1">
    <source>
        <dbReference type="ARBA" id="ARBA00001947"/>
    </source>
</evidence>
<dbReference type="InterPro" id="IPR000718">
    <property type="entry name" value="Peptidase_M13"/>
</dbReference>
<dbReference type="InterPro" id="IPR024079">
    <property type="entry name" value="MetalloPept_cat_dom_sf"/>
</dbReference>
<evidence type="ECO:0000256" key="5">
    <source>
        <dbReference type="ARBA" id="ARBA00022801"/>
    </source>
</evidence>
<dbReference type="Pfam" id="PF01431">
    <property type="entry name" value="Peptidase_M13"/>
    <property type="match status" value="1"/>
</dbReference>
<comment type="cofactor">
    <cofactor evidence="1">
        <name>Zn(2+)</name>
        <dbReference type="ChEBI" id="CHEBI:29105"/>
    </cofactor>
</comment>
<evidence type="ECO:0000256" key="2">
    <source>
        <dbReference type="ARBA" id="ARBA00007357"/>
    </source>
</evidence>
<dbReference type="RefSeq" id="WP_205499423.1">
    <property type="nucleotide sequence ID" value="NZ_CP148066.1"/>
</dbReference>
<organism evidence="10 11">
    <name type="scientific">[Mycoplasma] gypis</name>
    <dbReference type="NCBI Taxonomy" id="92404"/>
    <lineage>
        <taxon>Bacteria</taxon>
        <taxon>Bacillati</taxon>
        <taxon>Mycoplasmatota</taxon>
        <taxon>Mycoplasmoidales</taxon>
        <taxon>Metamycoplasmataceae</taxon>
        <taxon>Metamycoplasma</taxon>
    </lineage>
</organism>
<dbReference type="EMBL" id="CP148066">
    <property type="protein sequence ID" value="WXL28336.1"/>
    <property type="molecule type" value="Genomic_DNA"/>
</dbReference>
<dbReference type="PANTHER" id="PTHR11733">
    <property type="entry name" value="ZINC METALLOPROTEASE FAMILY M13 NEPRILYSIN-RELATED"/>
    <property type="match status" value="1"/>
</dbReference>
<comment type="similarity">
    <text evidence="2">Belongs to the peptidase M13 family.</text>
</comment>
<feature type="domain" description="Peptidase M13 C-terminal" evidence="8">
    <location>
        <begin position="442"/>
        <end position="632"/>
    </location>
</feature>
<dbReference type="Gene3D" id="3.40.390.10">
    <property type="entry name" value="Collagenase (Catalytic Domain)"/>
    <property type="match status" value="1"/>
</dbReference>
<keyword evidence="4" id="KW-0479">Metal-binding</keyword>
<reference evidence="10" key="1">
    <citation type="submission" date="2024-03" db="EMBL/GenBank/DDBJ databases">
        <title>Complete genome sequence of Mycoplasma gypis type strain B1/T1.</title>
        <authorList>
            <person name="Spergser J."/>
        </authorList>
    </citation>
    <scope>NUCLEOTIDE SEQUENCE [LARGE SCALE GENOMIC DNA]</scope>
    <source>
        <strain evidence="10">B1/T1</strain>
    </source>
</reference>
<evidence type="ECO:0000256" key="7">
    <source>
        <dbReference type="ARBA" id="ARBA00023049"/>
    </source>
</evidence>
<gene>
    <name evidence="10" type="ORF">WG616_03160</name>
</gene>
<keyword evidence="3" id="KW-0645">Protease</keyword>
<dbReference type="PRINTS" id="PR00786">
    <property type="entry name" value="NEPRILYSIN"/>
</dbReference>
<dbReference type="GO" id="GO:0016787">
    <property type="term" value="F:hydrolase activity"/>
    <property type="evidence" value="ECO:0007669"/>
    <property type="project" value="UniProtKB-KW"/>
</dbReference>
<evidence type="ECO:0000256" key="6">
    <source>
        <dbReference type="ARBA" id="ARBA00022833"/>
    </source>
</evidence>
<proteinExistence type="inferred from homology"/>
<protein>
    <submittedName>
        <fullName evidence="10">M13 family metallopeptidase</fullName>
        <ecNumber evidence="10">3.4.24.-</ecNumber>
    </submittedName>
</protein>
<feature type="domain" description="Peptidase M13 N-terminal" evidence="9">
    <location>
        <begin position="7"/>
        <end position="385"/>
    </location>
</feature>